<name>A0ACB7ITH1_PLECO</name>
<dbReference type="EMBL" id="WQMT02000007">
    <property type="protein sequence ID" value="KAG9221420.1"/>
    <property type="molecule type" value="Genomic_DNA"/>
</dbReference>
<evidence type="ECO:0000313" key="1">
    <source>
        <dbReference type="EMBL" id="KAG9221420.1"/>
    </source>
</evidence>
<keyword evidence="2" id="KW-1185">Reference proteome</keyword>
<proteinExistence type="predicted"/>
<accession>A0ACB7ITH1</accession>
<gene>
    <name evidence="1" type="ORF">CCMSSC00406_0008324</name>
</gene>
<dbReference type="Proteomes" id="UP000824881">
    <property type="component" value="Unassembled WGS sequence"/>
</dbReference>
<organism evidence="1 2">
    <name type="scientific">Pleurotus cornucopiae</name>
    <name type="common">Cornucopia mushroom</name>
    <dbReference type="NCBI Taxonomy" id="5321"/>
    <lineage>
        <taxon>Eukaryota</taxon>
        <taxon>Fungi</taxon>
        <taxon>Dikarya</taxon>
        <taxon>Basidiomycota</taxon>
        <taxon>Agaricomycotina</taxon>
        <taxon>Agaricomycetes</taxon>
        <taxon>Agaricomycetidae</taxon>
        <taxon>Agaricales</taxon>
        <taxon>Pleurotineae</taxon>
        <taxon>Pleurotaceae</taxon>
        <taxon>Pleurotus</taxon>
    </lineage>
</organism>
<sequence>MDPGSNRVPTLQWKSWNIGRRDKKLPPGPPTSETRFTIVVLSGAEALRTILDKQGAVTGNRPESHMIERTEGIYTVLASRKPAHMLLTPDAPKSHLHTQYSKPRVVPVPQRPARHPSFPSMAFRISEIHQRRTSASIMTSLINGRRCPEYANSPAERFFDGTHLLNKVVAILPSTLSPLYSWAKWKQLSDQTKAIRNALFTELLEECEMRLASGRGITGCFVENVFENREELDMDWEEIKASGNVLMDGGTETTASLLQTFIIDSVIGGERVPDLDDFDKLPYLKAVIKEDVVYKEYVIPRGTIIFTNLWGMGRRLCPGIEMGSRNLAINAMDMLWAFGFSNDETSPTGGIDLDSAYQKPGMVFSPLPFKCNVIVHRKPSFSTNTGIAASFNSTIMVFFPDNVSRRDRALQLQDDIVSLQKSAIKLKDAMDKQDDRMVPYINEYLEKNGMSSFSELQDKLAAALTPEQQKQYQDLVDNSAKAEKDNKIAIIAITTIALSSGIIAGSIKTAILLRAASLMEVLRAYARAFVTLVTEGVEAGLRAFNLAAIAARWVEESVAEATEQVAGYAANASRYLGFLSIAGILSDGFILVYTYFSEKEQKEELQKAIKELYVSRIVAKVFAQMCDAINTESGLMLSYMILVGDSTKTTSEDQQAADKIADGWVQHVKDAWSEITTTSSLDLLILLDKQRGSWLNDDPSYQDAIAAADDKIKADPPQSGATVAKINTTKAVKAAAHSVAAAHDEFWPQSVHHLSAAVLHVEDLRKEKLKADLKSITKPTIGSL</sequence>
<reference evidence="1 2" key="1">
    <citation type="journal article" date="2021" name="Appl. Environ. Microbiol.">
        <title>Genetic linkage and physical mapping for an oyster mushroom Pleurotus cornucopiae and QTL analysis for the trait cap color.</title>
        <authorList>
            <person name="Zhang Y."/>
            <person name="Gao W."/>
            <person name="Sonnenberg A."/>
            <person name="Chen Q."/>
            <person name="Zhang J."/>
            <person name="Huang C."/>
        </authorList>
    </citation>
    <scope>NUCLEOTIDE SEQUENCE [LARGE SCALE GENOMIC DNA]</scope>
    <source>
        <strain evidence="1">CCMSSC00406</strain>
    </source>
</reference>
<evidence type="ECO:0000313" key="2">
    <source>
        <dbReference type="Proteomes" id="UP000824881"/>
    </source>
</evidence>
<comment type="caution">
    <text evidence="1">The sequence shown here is derived from an EMBL/GenBank/DDBJ whole genome shotgun (WGS) entry which is preliminary data.</text>
</comment>
<protein>
    <submittedName>
        <fullName evidence="1">Uncharacterized protein</fullName>
    </submittedName>
</protein>